<dbReference type="Pfam" id="PF13853">
    <property type="entry name" value="7tm_4"/>
    <property type="match status" value="1"/>
</dbReference>
<dbReference type="GO" id="GO:0005886">
    <property type="term" value="C:plasma membrane"/>
    <property type="evidence" value="ECO:0007669"/>
    <property type="project" value="UniProtKB-SubCell"/>
</dbReference>
<evidence type="ECO:0000256" key="7">
    <source>
        <dbReference type="ARBA" id="ARBA00023224"/>
    </source>
</evidence>
<keyword evidence="12" id="KW-1185">Reference proteome</keyword>
<dbReference type="InterPro" id="IPR017452">
    <property type="entry name" value="GPCR_Rhodpsn_7TM"/>
</dbReference>
<dbReference type="HOGENOM" id="CLU_012526_1_0_1"/>
<keyword evidence="9" id="KW-0552">Olfaction</keyword>
<keyword evidence="3 9" id="KW-1133">Transmembrane helix</keyword>
<keyword evidence="2 8" id="KW-0812">Transmembrane</keyword>
<evidence type="ECO:0000256" key="8">
    <source>
        <dbReference type="RuleBase" id="RU000688"/>
    </source>
</evidence>
<keyword evidence="9" id="KW-1003">Cell membrane</keyword>
<evidence type="ECO:0000313" key="11">
    <source>
        <dbReference type="Ensembl" id="ENSSHAP00000012767.2"/>
    </source>
</evidence>
<dbReference type="SUPFAM" id="SSF81321">
    <property type="entry name" value="Family A G protein-coupled receptor-like"/>
    <property type="match status" value="1"/>
</dbReference>
<organism evidence="11 12">
    <name type="scientific">Sarcophilus harrisii</name>
    <name type="common">Tasmanian devil</name>
    <name type="synonym">Sarcophilus laniarius</name>
    <dbReference type="NCBI Taxonomy" id="9305"/>
    <lineage>
        <taxon>Eukaryota</taxon>
        <taxon>Metazoa</taxon>
        <taxon>Chordata</taxon>
        <taxon>Craniata</taxon>
        <taxon>Vertebrata</taxon>
        <taxon>Euteleostomi</taxon>
        <taxon>Mammalia</taxon>
        <taxon>Metatheria</taxon>
        <taxon>Dasyuromorphia</taxon>
        <taxon>Dasyuridae</taxon>
        <taxon>Sarcophilus</taxon>
    </lineage>
</organism>
<feature type="domain" description="G-protein coupled receptors family 1 profile" evidence="10">
    <location>
        <begin position="41"/>
        <end position="290"/>
    </location>
</feature>
<dbReference type="CDD" id="cd15230">
    <property type="entry name" value="7tmA_OR5-like"/>
    <property type="match status" value="1"/>
</dbReference>
<evidence type="ECO:0000256" key="4">
    <source>
        <dbReference type="ARBA" id="ARBA00023040"/>
    </source>
</evidence>
<keyword evidence="4 8" id="KW-0297">G-protein coupled receptor</keyword>
<feature type="transmembrane region" description="Helical" evidence="9">
    <location>
        <begin position="123"/>
        <end position="152"/>
    </location>
</feature>
<dbReference type="eggNOG" id="ENOG502SHXT">
    <property type="taxonomic scope" value="Eukaryota"/>
</dbReference>
<dbReference type="Gene3D" id="1.20.1070.10">
    <property type="entry name" value="Rhodopsin 7-helix transmembrane proteins"/>
    <property type="match status" value="1"/>
</dbReference>
<evidence type="ECO:0000256" key="1">
    <source>
        <dbReference type="ARBA" id="ARBA00004141"/>
    </source>
</evidence>
<evidence type="ECO:0000259" key="10">
    <source>
        <dbReference type="PROSITE" id="PS50262"/>
    </source>
</evidence>
<dbReference type="OrthoDB" id="9889152at2759"/>
<dbReference type="KEGG" id="shr:100924432"/>
<dbReference type="InterPro" id="IPR000276">
    <property type="entry name" value="GPCR_Rhodpsn"/>
</dbReference>
<comment type="subcellular location">
    <subcellularLocation>
        <location evidence="9">Cell membrane</location>
        <topology evidence="9">Multi-pass membrane protein</topology>
    </subcellularLocation>
    <subcellularLocation>
        <location evidence="1">Membrane</location>
        <topology evidence="1">Multi-pass membrane protein</topology>
    </subcellularLocation>
</comment>
<feature type="transmembrane region" description="Helical" evidence="9">
    <location>
        <begin position="197"/>
        <end position="226"/>
    </location>
</feature>
<dbReference type="Ensembl" id="ENSSHAT00000012871.2">
    <property type="protein sequence ID" value="ENSSHAP00000012767.2"/>
    <property type="gene ID" value="ENSSHAG00000010927.2"/>
</dbReference>
<keyword evidence="6 8" id="KW-0675">Receptor</keyword>
<dbReference type="PRINTS" id="PR00245">
    <property type="entry name" value="OLFACTORYR"/>
</dbReference>
<dbReference type="STRING" id="9305.ENSSHAP00000012767"/>
<gene>
    <name evidence="11" type="primary">LOC100924432</name>
</gene>
<evidence type="ECO:0000256" key="9">
    <source>
        <dbReference type="RuleBase" id="RU363047"/>
    </source>
</evidence>
<protein>
    <recommendedName>
        <fullName evidence="9">Olfactory receptor</fullName>
    </recommendedName>
</protein>
<dbReference type="GO" id="GO:0004930">
    <property type="term" value="F:G protein-coupled receptor activity"/>
    <property type="evidence" value="ECO:0007669"/>
    <property type="project" value="UniProtKB-KW"/>
</dbReference>
<evidence type="ECO:0000313" key="12">
    <source>
        <dbReference type="Proteomes" id="UP000007648"/>
    </source>
</evidence>
<dbReference type="InParanoid" id="G3WBG2"/>
<dbReference type="AlphaFoldDB" id="G3WBG2"/>
<name>G3WBG2_SARHA</name>
<dbReference type="PROSITE" id="PS50262">
    <property type="entry name" value="G_PROTEIN_RECEP_F1_2"/>
    <property type="match status" value="1"/>
</dbReference>
<reference evidence="11" key="2">
    <citation type="submission" date="2025-08" db="UniProtKB">
        <authorList>
            <consortium name="Ensembl"/>
        </authorList>
    </citation>
    <scope>IDENTIFICATION</scope>
</reference>
<evidence type="ECO:0000256" key="2">
    <source>
        <dbReference type="ARBA" id="ARBA00022692"/>
    </source>
</evidence>
<proteinExistence type="inferred from homology"/>
<reference evidence="11" key="3">
    <citation type="submission" date="2025-09" db="UniProtKB">
        <authorList>
            <consortium name="Ensembl"/>
        </authorList>
    </citation>
    <scope>IDENTIFICATION</scope>
</reference>
<dbReference type="Proteomes" id="UP000007648">
    <property type="component" value="Unassembled WGS sequence"/>
</dbReference>
<dbReference type="PROSITE" id="PS00237">
    <property type="entry name" value="G_PROTEIN_RECEP_F1_1"/>
    <property type="match status" value="1"/>
</dbReference>
<keyword evidence="5 9" id="KW-0472">Membrane</keyword>
<accession>G3WBG2</accession>
<dbReference type="InterPro" id="IPR000725">
    <property type="entry name" value="Olfact_rcpt"/>
</dbReference>
<dbReference type="PRINTS" id="PR00237">
    <property type="entry name" value="GPCRRHODOPSN"/>
</dbReference>
<dbReference type="FunFam" id="1.20.1070.10:FF:000003">
    <property type="entry name" value="Olfactory receptor"/>
    <property type="match status" value="1"/>
</dbReference>
<feature type="transmembrane region" description="Helical" evidence="9">
    <location>
        <begin position="238"/>
        <end position="260"/>
    </location>
</feature>
<dbReference type="GO" id="GO:0004984">
    <property type="term" value="F:olfactory receptor activity"/>
    <property type="evidence" value="ECO:0007669"/>
    <property type="project" value="InterPro"/>
</dbReference>
<keyword evidence="7 8" id="KW-0807">Transducer</keyword>
<feature type="transmembrane region" description="Helical" evidence="9">
    <location>
        <begin position="272"/>
        <end position="292"/>
    </location>
</feature>
<dbReference type="GeneTree" id="ENSGT01040000240383"/>
<dbReference type="GeneID" id="100924432"/>
<dbReference type="PANTHER" id="PTHR48018">
    <property type="entry name" value="OLFACTORY RECEPTOR"/>
    <property type="match status" value="1"/>
</dbReference>
<evidence type="ECO:0000256" key="5">
    <source>
        <dbReference type="ARBA" id="ARBA00023136"/>
    </source>
</evidence>
<feature type="transmembrane region" description="Helical" evidence="9">
    <location>
        <begin position="91"/>
        <end position="116"/>
    </location>
</feature>
<evidence type="ECO:0000256" key="6">
    <source>
        <dbReference type="ARBA" id="ARBA00023170"/>
    </source>
</evidence>
<feature type="transmembrane region" description="Helical" evidence="9">
    <location>
        <begin position="27"/>
        <end position="48"/>
    </location>
</feature>
<evidence type="ECO:0000256" key="3">
    <source>
        <dbReference type="ARBA" id="ARBA00022989"/>
    </source>
</evidence>
<reference evidence="11 12" key="1">
    <citation type="journal article" date="2011" name="Proc. Natl. Acad. Sci. U.S.A.">
        <title>Genetic diversity and population structure of the endangered marsupial Sarcophilus harrisii (Tasmanian devil).</title>
        <authorList>
            <person name="Miller W."/>
            <person name="Hayes V.M."/>
            <person name="Ratan A."/>
            <person name="Petersen D.C."/>
            <person name="Wittekindt N.E."/>
            <person name="Miller J."/>
            <person name="Walenz B."/>
            <person name="Knight J."/>
            <person name="Qi J."/>
            <person name="Zhao F."/>
            <person name="Wang Q."/>
            <person name="Bedoya-Reina O.C."/>
            <person name="Katiyar N."/>
            <person name="Tomsho L.P."/>
            <person name="Kasson L.M."/>
            <person name="Hardie R.A."/>
            <person name="Woodbridge P."/>
            <person name="Tindall E.A."/>
            <person name="Bertelsen M.F."/>
            <person name="Dixon D."/>
            <person name="Pyecroft S."/>
            <person name="Helgen K.M."/>
            <person name="Lesk A.M."/>
            <person name="Pringle T.H."/>
            <person name="Patterson N."/>
            <person name="Zhang Y."/>
            <person name="Kreiss A."/>
            <person name="Woods G.M."/>
            <person name="Jones M.E."/>
            <person name="Schuster S.C."/>
        </authorList>
    </citation>
    <scope>NUCLEOTIDE SEQUENCE [LARGE SCALE GENOMIC DNA]</scope>
</reference>
<comment type="similarity">
    <text evidence="8">Belongs to the G-protein coupled receptor 1 family.</text>
</comment>
<dbReference type="RefSeq" id="XP_003774847.1">
    <property type="nucleotide sequence ID" value="XM_003774799.1"/>
</dbReference>
<keyword evidence="9" id="KW-0716">Sensory transduction</keyword>
<sequence length="312" mass="34651">MKKRNQTSPMEFVFLGITENTAWQGPLFGVFLVIYSITMVGNLGLITLIRINPRLHTPMYFFLTNLSFLDFCYSSVTVPKMLANFLSERKVIGFSACVAQMSLFIIFGSAECYLLASMAYDRYVAICSPLLYSVTVSLKICILLVAACYVAGVVNSVTLTTSTFLLDFCNSNIINSFFCDIPPLLALSCSDTHVNELLVFAFGGFIQMSSLCIIMVSYVFIIIAILRIRSTEGKCKAFSTCASHLTAVSLFYGTIIFMYLRPTSSYSLNQDHVVSVLYTVIIPMLNPIIYSLRNKDVKDTLGKVLSMGSSQH</sequence>